<dbReference type="Gene3D" id="3.40.50.80">
    <property type="entry name" value="Nucleotide-binding domain of ferredoxin-NADP reductase (FNR) module"/>
    <property type="match status" value="1"/>
</dbReference>
<organism evidence="17 18">
    <name type="scientific">Tautonia sociabilis</name>
    <dbReference type="NCBI Taxonomy" id="2080755"/>
    <lineage>
        <taxon>Bacteria</taxon>
        <taxon>Pseudomonadati</taxon>
        <taxon>Planctomycetota</taxon>
        <taxon>Planctomycetia</taxon>
        <taxon>Isosphaerales</taxon>
        <taxon>Isosphaeraceae</taxon>
        <taxon>Tautonia</taxon>
    </lineage>
</organism>
<name>A0A432MKT8_9BACT</name>
<dbReference type="InterPro" id="IPR001709">
    <property type="entry name" value="Flavoprot_Pyr_Nucl_cyt_Rdtase"/>
</dbReference>
<accession>A0A432MKT8</accession>
<reference evidence="17 18" key="2">
    <citation type="submission" date="2019-01" db="EMBL/GenBank/DDBJ databases">
        <title>Tautonia sociabilis, a novel thermotolerant planctomycete of Isosphaeraceae family, isolated from a 4000 m deep subterranean habitat.</title>
        <authorList>
            <person name="Kovaleva O.L."/>
            <person name="Elcheninov A.G."/>
            <person name="Van Heerden E."/>
            <person name="Toshchakov S.V."/>
            <person name="Novikov A."/>
            <person name="Bonch-Osmolovskaya E.A."/>
            <person name="Kublanov I.V."/>
        </authorList>
    </citation>
    <scope>NUCLEOTIDE SEQUENCE [LARGE SCALE GENOMIC DNA]</scope>
    <source>
        <strain evidence="17 18">GM2012</strain>
    </source>
</reference>
<dbReference type="PANTHER" id="PTHR43314">
    <property type="match status" value="1"/>
</dbReference>
<dbReference type="Proteomes" id="UP000280296">
    <property type="component" value="Unassembled WGS sequence"/>
</dbReference>
<evidence type="ECO:0000256" key="8">
    <source>
        <dbReference type="ARBA" id="ARBA00022738"/>
    </source>
</evidence>
<evidence type="ECO:0000256" key="4">
    <source>
        <dbReference type="ARBA" id="ARBA00013223"/>
    </source>
</evidence>
<feature type="binding site" evidence="14">
    <location>
        <position position="101"/>
    </location>
    <ligand>
        <name>NADP(+)</name>
        <dbReference type="ChEBI" id="CHEBI:58349"/>
    </ligand>
</feature>
<dbReference type="Gene3D" id="2.40.30.10">
    <property type="entry name" value="Translation factors"/>
    <property type="match status" value="1"/>
</dbReference>
<comment type="cofactor">
    <cofactor evidence="1">
        <name>FAD</name>
        <dbReference type="ChEBI" id="CHEBI:57692"/>
    </cofactor>
</comment>
<dbReference type="SUPFAM" id="SSF63380">
    <property type="entry name" value="Riboflavin synthase domain-like"/>
    <property type="match status" value="1"/>
</dbReference>
<dbReference type="AlphaFoldDB" id="A0A432MKT8"/>
<dbReference type="InterPro" id="IPR017927">
    <property type="entry name" value="FAD-bd_FR_type"/>
</dbReference>
<dbReference type="InterPro" id="IPR039261">
    <property type="entry name" value="FNR_nucleotide-bd"/>
</dbReference>
<keyword evidence="18" id="KW-1185">Reference proteome</keyword>
<dbReference type="GO" id="GO:0031676">
    <property type="term" value="C:plasma membrane-derived thylakoid membrane"/>
    <property type="evidence" value="ECO:0007669"/>
    <property type="project" value="UniProtKB-SubCell"/>
</dbReference>
<keyword evidence="9 13" id="KW-0274">FAD</keyword>
<comment type="subcellular location">
    <subcellularLocation>
        <location evidence="2">Cellular thylakoid membrane</location>
        <topology evidence="2">Peripheral membrane protein</topology>
        <orientation evidence="2">Cytoplasmic side</orientation>
    </subcellularLocation>
</comment>
<feature type="region of interest" description="Disordered" evidence="15">
    <location>
        <begin position="1"/>
        <end position="20"/>
    </location>
</feature>
<feature type="domain" description="FAD-binding FR-type" evidence="16">
    <location>
        <begin position="20"/>
        <end position="143"/>
    </location>
</feature>
<dbReference type="InterPro" id="IPR015701">
    <property type="entry name" value="FNR"/>
</dbReference>
<keyword evidence="8" id="KW-0605">Phycobilisome</keyword>
<sequence>MPPSPPDADRPVPQSRYKPEAPGLARVVSSTRLTPDHAPEVRHVVLDLGGLDYPFLEGQSLGVLTPGVDDRGHASRLRLYSIASGRQGEDGSGRLAAICVKRVVRRDPQTGAILPGAASNFLCDARPGDEILVTGPVGTSFLLPDDPRSNLILAATGTGVSPFRGFLRRVFVEHPGWTGQVRLFFGARSAAECLYADEFASYRDRPNFRVSYALSGEQQTADGQRMHVHHRMEERIEELWDLLDREETLLFICGKKGMEDQIEAVLRRRADRDGISWPAFRRVLLDSGRLLIETY</sequence>
<keyword evidence="10 13" id="KW-0521">NADP</keyword>
<proteinExistence type="inferred from homology"/>
<evidence type="ECO:0000256" key="12">
    <source>
        <dbReference type="ARBA" id="ARBA00047776"/>
    </source>
</evidence>
<evidence type="ECO:0000256" key="9">
    <source>
        <dbReference type="ARBA" id="ARBA00022827"/>
    </source>
</evidence>
<dbReference type="OrthoDB" id="9789468at2"/>
<evidence type="ECO:0000256" key="5">
    <source>
        <dbReference type="ARBA" id="ARBA00013903"/>
    </source>
</evidence>
<evidence type="ECO:0000256" key="3">
    <source>
        <dbReference type="ARBA" id="ARBA00008312"/>
    </source>
</evidence>
<feature type="binding site" evidence="14">
    <location>
        <position position="293"/>
    </location>
    <ligand>
        <name>NADP(+)</name>
        <dbReference type="ChEBI" id="CHEBI:58349"/>
    </ligand>
</feature>
<evidence type="ECO:0000256" key="7">
    <source>
        <dbReference type="ARBA" id="ARBA00022630"/>
    </source>
</evidence>
<comment type="similarity">
    <text evidence="3">Belongs to the ferredoxin--NADP reductase type 1 family.</text>
</comment>
<evidence type="ECO:0000256" key="13">
    <source>
        <dbReference type="PIRNR" id="PIRNR000361"/>
    </source>
</evidence>
<feature type="binding site" evidence="14">
    <location>
        <position position="158"/>
    </location>
    <ligand>
        <name>NADP(+)</name>
        <dbReference type="ChEBI" id="CHEBI:58349"/>
    </ligand>
</feature>
<evidence type="ECO:0000256" key="6">
    <source>
        <dbReference type="ARBA" id="ARBA00022549"/>
    </source>
</evidence>
<keyword evidence="6" id="KW-0042">Antenna complex</keyword>
<dbReference type="RefSeq" id="WP_126725242.1">
    <property type="nucleotide sequence ID" value="NZ_RYZH01000017.1"/>
</dbReference>
<evidence type="ECO:0000256" key="1">
    <source>
        <dbReference type="ARBA" id="ARBA00001974"/>
    </source>
</evidence>
<dbReference type="GO" id="GO:0030089">
    <property type="term" value="C:phycobilisome"/>
    <property type="evidence" value="ECO:0007669"/>
    <property type="project" value="UniProtKB-KW"/>
</dbReference>
<dbReference type="PRINTS" id="PR00371">
    <property type="entry name" value="FPNCR"/>
</dbReference>
<evidence type="ECO:0000256" key="15">
    <source>
        <dbReference type="SAM" id="MobiDB-lite"/>
    </source>
</evidence>
<dbReference type="EMBL" id="RYZH01000017">
    <property type="protein sequence ID" value="RUL87755.1"/>
    <property type="molecule type" value="Genomic_DNA"/>
</dbReference>
<dbReference type="PROSITE" id="PS51384">
    <property type="entry name" value="FAD_FR"/>
    <property type="match status" value="1"/>
</dbReference>
<dbReference type="FunFam" id="3.40.50.80:FF:000008">
    <property type="entry name" value="Ferredoxin--NADP reductase, chloroplastic"/>
    <property type="match status" value="1"/>
</dbReference>
<keyword evidence="11 13" id="KW-0560">Oxidoreductase</keyword>
<dbReference type="GO" id="GO:0004324">
    <property type="term" value="F:ferredoxin-NADP+ reductase activity"/>
    <property type="evidence" value="ECO:0007669"/>
    <property type="project" value="UniProtKB-EC"/>
</dbReference>
<evidence type="ECO:0000256" key="10">
    <source>
        <dbReference type="ARBA" id="ARBA00022857"/>
    </source>
</evidence>
<dbReference type="InterPro" id="IPR017938">
    <property type="entry name" value="Riboflavin_synthase-like_b-brl"/>
</dbReference>
<comment type="catalytic activity">
    <reaction evidence="12">
        <text>2 reduced [2Fe-2S]-[ferredoxin] + NADP(+) + H(+) = 2 oxidized [2Fe-2S]-[ferredoxin] + NADPH</text>
        <dbReference type="Rhea" id="RHEA:20125"/>
        <dbReference type="Rhea" id="RHEA-COMP:10000"/>
        <dbReference type="Rhea" id="RHEA-COMP:10001"/>
        <dbReference type="ChEBI" id="CHEBI:15378"/>
        <dbReference type="ChEBI" id="CHEBI:33737"/>
        <dbReference type="ChEBI" id="CHEBI:33738"/>
        <dbReference type="ChEBI" id="CHEBI:57783"/>
        <dbReference type="ChEBI" id="CHEBI:58349"/>
        <dbReference type="EC" id="1.18.1.2"/>
    </reaction>
</comment>
<evidence type="ECO:0000256" key="11">
    <source>
        <dbReference type="ARBA" id="ARBA00023002"/>
    </source>
</evidence>
<dbReference type="PIRSF" id="PIRSF000361">
    <property type="entry name" value="Frd-NADP+_RD"/>
    <property type="match status" value="1"/>
</dbReference>
<feature type="binding site" evidence="14">
    <location>
        <position position="81"/>
    </location>
    <ligand>
        <name>NADP(+)</name>
        <dbReference type="ChEBI" id="CHEBI:58349"/>
    </ligand>
</feature>
<protein>
    <recommendedName>
        <fullName evidence="5">Ferredoxin--NADP reductase</fullName>
        <ecNumber evidence="4">1.18.1.2</ecNumber>
    </recommendedName>
</protein>
<evidence type="ECO:0000256" key="2">
    <source>
        <dbReference type="ARBA" id="ARBA00004445"/>
    </source>
</evidence>
<dbReference type="Pfam" id="PF00175">
    <property type="entry name" value="NAD_binding_1"/>
    <property type="match status" value="1"/>
</dbReference>
<comment type="caution">
    <text evidence="17">The sequence shown here is derived from an EMBL/GenBank/DDBJ whole genome shotgun (WGS) entry which is preliminary data.</text>
</comment>
<dbReference type="EC" id="1.18.1.2" evidence="4"/>
<dbReference type="InterPro" id="IPR001433">
    <property type="entry name" value="OxRdtase_FAD/NAD-bd"/>
</dbReference>
<evidence type="ECO:0000313" key="17">
    <source>
        <dbReference type="EMBL" id="RUL87755.1"/>
    </source>
</evidence>
<reference evidence="17 18" key="1">
    <citation type="submission" date="2018-12" db="EMBL/GenBank/DDBJ databases">
        <authorList>
            <person name="Toschakov S.V."/>
        </authorList>
    </citation>
    <scope>NUCLEOTIDE SEQUENCE [LARGE SCALE GENOMIC DNA]</scope>
    <source>
        <strain evidence="17 18">GM2012</strain>
    </source>
</reference>
<evidence type="ECO:0000259" key="16">
    <source>
        <dbReference type="PROSITE" id="PS51384"/>
    </source>
</evidence>
<gene>
    <name evidence="17" type="ORF">TsocGM_10345</name>
</gene>
<keyword evidence="7 13" id="KW-0285">Flavoprotein</keyword>
<dbReference type="SUPFAM" id="SSF52343">
    <property type="entry name" value="Ferredoxin reductase-like, C-terminal NADP-linked domain"/>
    <property type="match status" value="1"/>
</dbReference>
<evidence type="ECO:0000313" key="18">
    <source>
        <dbReference type="Proteomes" id="UP000280296"/>
    </source>
</evidence>
<evidence type="ECO:0000256" key="14">
    <source>
        <dbReference type="PIRSR" id="PIRSR000361-1"/>
    </source>
</evidence>